<evidence type="ECO:0000259" key="1">
    <source>
        <dbReference type="Pfam" id="PF07883"/>
    </source>
</evidence>
<evidence type="ECO:0000313" key="2">
    <source>
        <dbReference type="EMBL" id="AXV08216.1"/>
    </source>
</evidence>
<dbReference type="InterPro" id="IPR013096">
    <property type="entry name" value="Cupin_2"/>
</dbReference>
<sequence length="113" mass="12663">MIEVRNINDVELDENDERRIWRLLYPETLGGAEYGAVGGVASYKPSDTPLPLGNAHKNPELYYIIRGKGVVATPEGEVEVQAGDTFVNPPGMEHSIWSSTDEEMLTWYVAIRR</sequence>
<organism evidence="2 3">
    <name type="scientific">Euzebya pacifica</name>
    <dbReference type="NCBI Taxonomy" id="1608957"/>
    <lineage>
        <taxon>Bacteria</taxon>
        <taxon>Bacillati</taxon>
        <taxon>Actinomycetota</taxon>
        <taxon>Nitriliruptoria</taxon>
        <taxon>Euzebyales</taxon>
    </lineage>
</organism>
<dbReference type="KEGG" id="euz:DVS28_a3543"/>
<name>A0A346Y169_9ACTN</name>
<dbReference type="OrthoDB" id="6058at2"/>
<dbReference type="EMBL" id="CP031165">
    <property type="protein sequence ID" value="AXV08216.1"/>
    <property type="molecule type" value="Genomic_DNA"/>
</dbReference>
<dbReference type="RefSeq" id="WP_114592590.1">
    <property type="nucleotide sequence ID" value="NZ_CP031165.1"/>
</dbReference>
<reference evidence="2 3" key="1">
    <citation type="submission" date="2018-09" db="EMBL/GenBank/DDBJ databases">
        <title>Complete genome sequence of Euzebya sp. DY32-46 isolated from seawater of Pacific Ocean.</title>
        <authorList>
            <person name="Xu L."/>
            <person name="Wu Y.-H."/>
            <person name="Xu X.-W."/>
        </authorList>
    </citation>
    <scope>NUCLEOTIDE SEQUENCE [LARGE SCALE GENOMIC DNA]</scope>
    <source>
        <strain evidence="2 3">DY32-46</strain>
    </source>
</reference>
<dbReference type="Pfam" id="PF07883">
    <property type="entry name" value="Cupin_2"/>
    <property type="match status" value="1"/>
</dbReference>
<dbReference type="Proteomes" id="UP000264006">
    <property type="component" value="Chromosome"/>
</dbReference>
<gene>
    <name evidence="2" type="ORF">DVS28_a3543</name>
</gene>
<dbReference type="InterPro" id="IPR011051">
    <property type="entry name" value="RmlC_Cupin_sf"/>
</dbReference>
<proteinExistence type="predicted"/>
<dbReference type="SUPFAM" id="SSF51182">
    <property type="entry name" value="RmlC-like cupins"/>
    <property type="match status" value="1"/>
</dbReference>
<dbReference type="AlphaFoldDB" id="A0A346Y169"/>
<keyword evidence="3" id="KW-1185">Reference proteome</keyword>
<protein>
    <recommendedName>
        <fullName evidence="1">Cupin type-2 domain-containing protein</fullName>
    </recommendedName>
</protein>
<accession>A0A346Y169</accession>
<evidence type="ECO:0000313" key="3">
    <source>
        <dbReference type="Proteomes" id="UP000264006"/>
    </source>
</evidence>
<dbReference type="InterPro" id="IPR014710">
    <property type="entry name" value="RmlC-like_jellyroll"/>
</dbReference>
<feature type="domain" description="Cupin type-2" evidence="1">
    <location>
        <begin position="55"/>
        <end position="107"/>
    </location>
</feature>
<dbReference type="Gene3D" id="2.60.120.10">
    <property type="entry name" value="Jelly Rolls"/>
    <property type="match status" value="1"/>
</dbReference>